<keyword evidence="2" id="KW-1185">Reference proteome</keyword>
<evidence type="ECO:0000313" key="1">
    <source>
        <dbReference type="EMBL" id="MFC3203336.1"/>
    </source>
</evidence>
<dbReference type="Proteomes" id="UP001595477">
    <property type="component" value="Unassembled WGS sequence"/>
</dbReference>
<proteinExistence type="predicted"/>
<dbReference type="EMBL" id="JBHRSX010000086">
    <property type="protein sequence ID" value="MFC3203336.1"/>
    <property type="molecule type" value="Genomic_DNA"/>
</dbReference>
<name>A0ABV7K2U9_9ALTE</name>
<accession>A0ABV7K2U9</accession>
<evidence type="ECO:0000313" key="2">
    <source>
        <dbReference type="Proteomes" id="UP001595477"/>
    </source>
</evidence>
<sequence>MSFISKLSKGLKGAAQALQSDEYEINGTKIQCIHCGHQHFELGEAQLNTAGFTFINLDWANESASILACKKCSHIMWFAKSVKKVV</sequence>
<protein>
    <recommendedName>
        <fullName evidence="3">DNA-binding protein</fullName>
    </recommendedName>
</protein>
<dbReference type="RefSeq" id="WP_123327099.1">
    <property type="nucleotide sequence ID" value="NZ_JBHRSX010000086.1"/>
</dbReference>
<evidence type="ECO:0008006" key="3">
    <source>
        <dbReference type="Google" id="ProtNLM"/>
    </source>
</evidence>
<organism evidence="1 2">
    <name type="scientific">Alteromonas oceani</name>
    <dbReference type="NCBI Taxonomy" id="2071609"/>
    <lineage>
        <taxon>Bacteria</taxon>
        <taxon>Pseudomonadati</taxon>
        <taxon>Pseudomonadota</taxon>
        <taxon>Gammaproteobacteria</taxon>
        <taxon>Alteromonadales</taxon>
        <taxon>Alteromonadaceae</taxon>
        <taxon>Alteromonas/Salinimonas group</taxon>
        <taxon>Alteromonas</taxon>
    </lineage>
</organism>
<comment type="caution">
    <text evidence="1">The sequence shown here is derived from an EMBL/GenBank/DDBJ whole genome shotgun (WGS) entry which is preliminary data.</text>
</comment>
<gene>
    <name evidence="1" type="ORF">ACFOEW_16130</name>
</gene>
<reference evidence="2" key="1">
    <citation type="journal article" date="2019" name="Int. J. Syst. Evol. Microbiol.">
        <title>The Global Catalogue of Microorganisms (GCM) 10K type strain sequencing project: providing services to taxonomists for standard genome sequencing and annotation.</title>
        <authorList>
            <consortium name="The Broad Institute Genomics Platform"/>
            <consortium name="The Broad Institute Genome Sequencing Center for Infectious Disease"/>
            <person name="Wu L."/>
            <person name="Ma J."/>
        </authorList>
    </citation>
    <scope>NUCLEOTIDE SEQUENCE [LARGE SCALE GENOMIC DNA]</scope>
    <source>
        <strain evidence="2">KCTC 52449</strain>
    </source>
</reference>